<evidence type="ECO:0000256" key="1">
    <source>
        <dbReference type="SAM" id="MobiDB-lite"/>
    </source>
</evidence>
<dbReference type="InterPro" id="IPR005149">
    <property type="entry name" value="Tscrpt_reg_PadR_N"/>
</dbReference>
<proteinExistence type="predicted"/>
<dbReference type="SUPFAM" id="SSF46785">
    <property type="entry name" value="Winged helix' DNA-binding domain"/>
    <property type="match status" value="1"/>
</dbReference>
<evidence type="ECO:0000313" key="3">
    <source>
        <dbReference type="EMBL" id="NEM90308.1"/>
    </source>
</evidence>
<feature type="region of interest" description="Disordered" evidence="1">
    <location>
        <begin position="1"/>
        <end position="40"/>
    </location>
</feature>
<feature type="domain" description="Transcription regulator PadR N-terminal" evidence="2">
    <location>
        <begin position="72"/>
        <end position="138"/>
    </location>
</feature>
<dbReference type="PANTHER" id="PTHR43252">
    <property type="entry name" value="TRANSCRIPTIONAL REGULATOR YQJI"/>
    <property type="match status" value="1"/>
</dbReference>
<keyword evidence="4" id="KW-1185">Reference proteome</keyword>
<dbReference type="Pfam" id="PF03551">
    <property type="entry name" value="PadR"/>
    <property type="match status" value="1"/>
</dbReference>
<name>A0A7C9PLW2_9MICO</name>
<dbReference type="InterPro" id="IPR036388">
    <property type="entry name" value="WH-like_DNA-bd_sf"/>
</dbReference>
<dbReference type="PANTHER" id="PTHR43252:SF2">
    <property type="entry name" value="TRANSCRIPTION REGULATOR, PADR-LIKE FAMILY"/>
    <property type="match status" value="1"/>
</dbReference>
<evidence type="ECO:0000313" key="4">
    <source>
        <dbReference type="Proteomes" id="UP000479756"/>
    </source>
</evidence>
<dbReference type="Gene3D" id="1.10.10.10">
    <property type="entry name" value="Winged helix-like DNA-binding domain superfamily/Winged helix DNA-binding domain"/>
    <property type="match status" value="1"/>
</dbReference>
<reference evidence="3 4" key="1">
    <citation type="journal article" date="2014" name="Int. J. Syst. Evol. Microbiol.">
        <title>Description of Galbitalea soli gen. nov., sp. nov., and Frondihabitans sucicola sp. nov.</title>
        <authorList>
            <person name="Kim S.J."/>
            <person name="Lim J.M."/>
            <person name="Ahn J.H."/>
            <person name="Weon H.Y."/>
            <person name="Hamada M."/>
            <person name="Suzuki K."/>
            <person name="Ahn T.Y."/>
            <person name="Kwon S.W."/>
        </authorList>
    </citation>
    <scope>NUCLEOTIDE SEQUENCE [LARGE SCALE GENOMIC DNA]</scope>
    <source>
        <strain evidence="3 4">NBRC 108727</strain>
    </source>
</reference>
<protein>
    <submittedName>
        <fullName evidence="3">PadR family transcriptional regulator</fullName>
    </submittedName>
</protein>
<comment type="caution">
    <text evidence="3">The sequence shown here is derived from an EMBL/GenBank/DDBJ whole genome shotgun (WGS) entry which is preliminary data.</text>
</comment>
<dbReference type="RefSeq" id="WP_163471973.1">
    <property type="nucleotide sequence ID" value="NZ_JAAGWZ010000001.1"/>
</dbReference>
<dbReference type="AlphaFoldDB" id="A0A7C9PLW2"/>
<dbReference type="InterPro" id="IPR036390">
    <property type="entry name" value="WH_DNA-bd_sf"/>
</dbReference>
<dbReference type="Proteomes" id="UP000479756">
    <property type="component" value="Unassembled WGS sequence"/>
</dbReference>
<accession>A0A7C9PLW2</accession>
<sequence length="206" mass="22226">MFSEFSHQHPHHHHPGGPDSREFGRGRAGGPGRGFGHGMPGAFGPGFGGFGPRGFMPPGPGRKRRGDIRLAILSLLIDAPSNGYGLIKAIGERSGGTWTPSPGSVYPTLQQLVDEELIEPIGEGKRTDFQLTEQGRAWVAQHSDELARIWEGSAERAEADAGLHESVAGLMGVVHQFRFAATDDQRSKAIAELDRTRRALYAILAE</sequence>
<dbReference type="EMBL" id="JAAGWZ010000001">
    <property type="protein sequence ID" value="NEM90308.1"/>
    <property type="molecule type" value="Genomic_DNA"/>
</dbReference>
<gene>
    <name evidence="3" type="ORF">G3T37_02940</name>
</gene>
<evidence type="ECO:0000259" key="2">
    <source>
        <dbReference type="Pfam" id="PF03551"/>
    </source>
</evidence>
<organism evidence="3 4">
    <name type="scientific">Galbitalea soli</name>
    <dbReference type="NCBI Taxonomy" id="1268042"/>
    <lineage>
        <taxon>Bacteria</taxon>
        <taxon>Bacillati</taxon>
        <taxon>Actinomycetota</taxon>
        <taxon>Actinomycetes</taxon>
        <taxon>Micrococcales</taxon>
        <taxon>Microbacteriaceae</taxon>
        <taxon>Galbitalea</taxon>
    </lineage>
</organism>
<feature type="compositionally biased region" description="Gly residues" evidence="1">
    <location>
        <begin position="26"/>
        <end position="40"/>
    </location>
</feature>